<evidence type="ECO:0000313" key="3">
    <source>
        <dbReference type="Proteomes" id="UP000516437"/>
    </source>
</evidence>
<name>A0A6A1WMG5_9ROSI</name>
<evidence type="ECO:0000313" key="2">
    <source>
        <dbReference type="EMBL" id="KAB1224928.1"/>
    </source>
</evidence>
<feature type="region of interest" description="Disordered" evidence="1">
    <location>
        <begin position="1"/>
        <end position="34"/>
    </location>
</feature>
<dbReference type="Proteomes" id="UP000516437">
    <property type="component" value="Chromosome 1"/>
</dbReference>
<keyword evidence="3" id="KW-1185">Reference proteome</keyword>
<reference evidence="2 3" key="1">
    <citation type="journal article" date="2019" name="Plant Biotechnol. J.">
        <title>The red bayberry genome and genetic basis of sex determination.</title>
        <authorList>
            <person name="Jia H.M."/>
            <person name="Jia H.J."/>
            <person name="Cai Q.L."/>
            <person name="Wang Y."/>
            <person name="Zhao H.B."/>
            <person name="Yang W.F."/>
            <person name="Wang G.Y."/>
            <person name="Li Y.H."/>
            <person name="Zhan D.L."/>
            <person name="Shen Y.T."/>
            <person name="Niu Q.F."/>
            <person name="Chang L."/>
            <person name="Qiu J."/>
            <person name="Zhao L."/>
            <person name="Xie H.B."/>
            <person name="Fu W.Y."/>
            <person name="Jin J."/>
            <person name="Li X.W."/>
            <person name="Jiao Y."/>
            <person name="Zhou C.C."/>
            <person name="Tu T."/>
            <person name="Chai C.Y."/>
            <person name="Gao J.L."/>
            <person name="Fan L.J."/>
            <person name="van de Weg E."/>
            <person name="Wang J.Y."/>
            <person name="Gao Z.S."/>
        </authorList>
    </citation>
    <scope>NUCLEOTIDE SEQUENCE [LARGE SCALE GENOMIC DNA]</scope>
    <source>
        <tissue evidence="2">Leaves</tissue>
    </source>
</reference>
<dbReference type="AlphaFoldDB" id="A0A6A1WMG5"/>
<organism evidence="2 3">
    <name type="scientific">Morella rubra</name>
    <name type="common">Chinese bayberry</name>
    <dbReference type="NCBI Taxonomy" id="262757"/>
    <lineage>
        <taxon>Eukaryota</taxon>
        <taxon>Viridiplantae</taxon>
        <taxon>Streptophyta</taxon>
        <taxon>Embryophyta</taxon>
        <taxon>Tracheophyta</taxon>
        <taxon>Spermatophyta</taxon>
        <taxon>Magnoliopsida</taxon>
        <taxon>eudicotyledons</taxon>
        <taxon>Gunneridae</taxon>
        <taxon>Pentapetalae</taxon>
        <taxon>rosids</taxon>
        <taxon>fabids</taxon>
        <taxon>Fagales</taxon>
        <taxon>Myricaceae</taxon>
        <taxon>Morella</taxon>
    </lineage>
</organism>
<gene>
    <name evidence="2" type="ORF">CJ030_MR1G014016</name>
</gene>
<comment type="caution">
    <text evidence="2">The sequence shown here is derived from an EMBL/GenBank/DDBJ whole genome shotgun (WGS) entry which is preliminary data.</text>
</comment>
<accession>A0A6A1WMG5</accession>
<protein>
    <submittedName>
        <fullName evidence="2">Uncharacterized protein</fullName>
    </submittedName>
</protein>
<dbReference type="EMBL" id="RXIC02000019">
    <property type="protein sequence ID" value="KAB1224928.1"/>
    <property type="molecule type" value="Genomic_DNA"/>
</dbReference>
<evidence type="ECO:0000256" key="1">
    <source>
        <dbReference type="SAM" id="MobiDB-lite"/>
    </source>
</evidence>
<sequence length="69" mass="7505">MAQYGEKHPVSQVASNKHGLQEREAQPPAGHNQQLETASISYAAVVSVALQISSQNRELIARTKFAAFN</sequence>
<proteinExistence type="predicted"/>